<protein>
    <submittedName>
        <fullName evidence="1">7988_t:CDS:1</fullName>
    </submittedName>
</protein>
<comment type="caution">
    <text evidence="1">The sequence shown here is derived from an EMBL/GenBank/DDBJ whole genome shotgun (WGS) entry which is preliminary data.</text>
</comment>
<accession>A0A9N9E5E1</accession>
<feature type="non-terminal residue" evidence="1">
    <location>
        <position position="41"/>
    </location>
</feature>
<dbReference type="Proteomes" id="UP000789706">
    <property type="component" value="Unassembled WGS sequence"/>
</dbReference>
<evidence type="ECO:0000313" key="1">
    <source>
        <dbReference type="EMBL" id="CAG8664911.1"/>
    </source>
</evidence>
<keyword evidence="2" id="KW-1185">Reference proteome</keyword>
<gene>
    <name evidence="1" type="ORF">DEBURN_LOCUS11888</name>
</gene>
<reference evidence="1" key="1">
    <citation type="submission" date="2021-06" db="EMBL/GenBank/DDBJ databases">
        <authorList>
            <person name="Kallberg Y."/>
            <person name="Tangrot J."/>
            <person name="Rosling A."/>
        </authorList>
    </citation>
    <scope>NUCLEOTIDE SEQUENCE</scope>
    <source>
        <strain evidence="1">AZ414A</strain>
    </source>
</reference>
<feature type="non-terminal residue" evidence="1">
    <location>
        <position position="1"/>
    </location>
</feature>
<sequence>YIEDAYNTEVDLDLELYNKGDILSLVSVAIDIVKTNGQRLF</sequence>
<dbReference type="EMBL" id="CAJVPK010009095">
    <property type="protein sequence ID" value="CAG8664911.1"/>
    <property type="molecule type" value="Genomic_DNA"/>
</dbReference>
<proteinExistence type="predicted"/>
<dbReference type="AlphaFoldDB" id="A0A9N9E5E1"/>
<organism evidence="1 2">
    <name type="scientific">Diversispora eburnea</name>
    <dbReference type="NCBI Taxonomy" id="1213867"/>
    <lineage>
        <taxon>Eukaryota</taxon>
        <taxon>Fungi</taxon>
        <taxon>Fungi incertae sedis</taxon>
        <taxon>Mucoromycota</taxon>
        <taxon>Glomeromycotina</taxon>
        <taxon>Glomeromycetes</taxon>
        <taxon>Diversisporales</taxon>
        <taxon>Diversisporaceae</taxon>
        <taxon>Diversispora</taxon>
    </lineage>
</organism>
<name>A0A9N9E5E1_9GLOM</name>
<evidence type="ECO:0000313" key="2">
    <source>
        <dbReference type="Proteomes" id="UP000789706"/>
    </source>
</evidence>